<evidence type="ECO:0000256" key="2">
    <source>
        <dbReference type="ARBA" id="ARBA00022475"/>
    </source>
</evidence>
<dbReference type="AlphaFoldDB" id="A0A368XUS7"/>
<sequence>MADWLLGLSLPPMVMLGLILGLIFVLGWPLEWVPIVLIVVPVVLPIVQAAGIDLLWFCTLVAVTLQTAWLSPPVALSAYFLKGVVPQWELKHIYAGMLQFMALQVLAVGILMLFPALATWLPRVTG</sequence>
<keyword evidence="7" id="KW-0813">Transport</keyword>
<evidence type="ECO:0000313" key="11">
    <source>
        <dbReference type="Proteomes" id="UP000252884"/>
    </source>
</evidence>
<feature type="transmembrane region" description="Helical" evidence="8">
    <location>
        <begin position="6"/>
        <end position="25"/>
    </location>
</feature>
<accession>A0A368XUS7</accession>
<dbReference type="PANTHER" id="PTHR33362">
    <property type="entry name" value="SIALIC ACID TRAP TRANSPORTER PERMEASE PROTEIN SIAT-RELATED"/>
    <property type="match status" value="1"/>
</dbReference>
<evidence type="ECO:0000256" key="6">
    <source>
        <dbReference type="ARBA" id="ARBA00023136"/>
    </source>
</evidence>
<comment type="subcellular location">
    <subcellularLocation>
        <location evidence="1 7">Cell inner membrane</location>
        <topology evidence="1 7">Multi-pass membrane protein</topology>
    </subcellularLocation>
</comment>
<gene>
    <name evidence="10" type="ORF">DES41_104445</name>
</gene>
<comment type="function">
    <text evidence="7">Part of the tripartite ATP-independent periplasmic (TRAP) transport system.</text>
</comment>
<dbReference type="InterPro" id="IPR010656">
    <property type="entry name" value="DctM"/>
</dbReference>
<dbReference type="GO" id="GO:0005886">
    <property type="term" value="C:plasma membrane"/>
    <property type="evidence" value="ECO:0007669"/>
    <property type="project" value="UniProtKB-SubCell"/>
</dbReference>
<evidence type="ECO:0000256" key="7">
    <source>
        <dbReference type="RuleBase" id="RU369079"/>
    </source>
</evidence>
<dbReference type="PANTHER" id="PTHR33362:SF7">
    <property type="entry name" value="SLL1103 PROTEIN"/>
    <property type="match status" value="1"/>
</dbReference>
<dbReference type="Pfam" id="PF06808">
    <property type="entry name" value="DctM"/>
    <property type="match status" value="1"/>
</dbReference>
<keyword evidence="5 8" id="KW-1133">Transmembrane helix</keyword>
<comment type="caution">
    <text evidence="10">The sequence shown here is derived from an EMBL/GenBank/DDBJ whole genome shotgun (WGS) entry which is preliminary data.</text>
</comment>
<evidence type="ECO:0000256" key="1">
    <source>
        <dbReference type="ARBA" id="ARBA00004429"/>
    </source>
</evidence>
<evidence type="ECO:0000259" key="9">
    <source>
        <dbReference type="Pfam" id="PF06808"/>
    </source>
</evidence>
<evidence type="ECO:0000256" key="8">
    <source>
        <dbReference type="SAM" id="Phobius"/>
    </source>
</evidence>
<keyword evidence="6 8" id="KW-0472">Membrane</keyword>
<dbReference type="EMBL" id="QPJK01000004">
    <property type="protein sequence ID" value="RCW71625.1"/>
    <property type="molecule type" value="Genomic_DNA"/>
</dbReference>
<dbReference type="InterPro" id="IPR004681">
    <property type="entry name" value="TRAP_DctM"/>
</dbReference>
<keyword evidence="2" id="KW-1003">Cell membrane</keyword>
<evidence type="ECO:0000256" key="5">
    <source>
        <dbReference type="ARBA" id="ARBA00022989"/>
    </source>
</evidence>
<name>A0A368XUS7_9BURK</name>
<keyword evidence="3 7" id="KW-0997">Cell inner membrane</keyword>
<feature type="transmembrane region" description="Helical" evidence="8">
    <location>
        <begin position="93"/>
        <end position="118"/>
    </location>
</feature>
<feature type="transmembrane region" description="Helical" evidence="8">
    <location>
        <begin position="32"/>
        <end position="48"/>
    </location>
</feature>
<dbReference type="GO" id="GO:0022857">
    <property type="term" value="F:transmembrane transporter activity"/>
    <property type="evidence" value="ECO:0007669"/>
    <property type="project" value="UniProtKB-UniRule"/>
</dbReference>
<feature type="domain" description="TRAP C4-dicarboxylate transport system permease DctM subunit" evidence="9">
    <location>
        <begin position="2"/>
        <end position="116"/>
    </location>
</feature>
<dbReference type="Proteomes" id="UP000252884">
    <property type="component" value="Unassembled WGS sequence"/>
</dbReference>
<evidence type="ECO:0000256" key="4">
    <source>
        <dbReference type="ARBA" id="ARBA00022692"/>
    </source>
</evidence>
<reference evidence="10 11" key="1">
    <citation type="submission" date="2018-07" db="EMBL/GenBank/DDBJ databases">
        <title>Genomic Encyclopedia of Type Strains, Phase IV (KMG-IV): sequencing the most valuable type-strain genomes for metagenomic binning, comparative biology and taxonomic classification.</title>
        <authorList>
            <person name="Goeker M."/>
        </authorList>
    </citation>
    <scope>NUCLEOTIDE SEQUENCE [LARGE SCALE GENOMIC DNA]</scope>
    <source>
        <strain evidence="10 11">DSM 21634</strain>
    </source>
</reference>
<organism evidence="10 11">
    <name type="scientific">Pseudorhodoferax soli</name>
    <dbReference type="NCBI Taxonomy" id="545864"/>
    <lineage>
        <taxon>Bacteria</taxon>
        <taxon>Pseudomonadati</taxon>
        <taxon>Pseudomonadota</taxon>
        <taxon>Betaproteobacteria</taxon>
        <taxon>Burkholderiales</taxon>
        <taxon>Comamonadaceae</taxon>
    </lineage>
</organism>
<evidence type="ECO:0000313" key="10">
    <source>
        <dbReference type="EMBL" id="RCW71625.1"/>
    </source>
</evidence>
<keyword evidence="11" id="KW-1185">Reference proteome</keyword>
<protein>
    <submittedName>
        <fullName evidence="10">Tripartite ATP-independent transporter DctM subunit</fullName>
    </submittedName>
</protein>
<keyword evidence="4 8" id="KW-0812">Transmembrane</keyword>
<evidence type="ECO:0000256" key="3">
    <source>
        <dbReference type="ARBA" id="ARBA00022519"/>
    </source>
</evidence>
<proteinExistence type="predicted"/>